<reference evidence="3" key="1">
    <citation type="submission" date="2020-01" db="EMBL/GenBank/DDBJ databases">
        <title>Genome Sequencing of Three Apophysomyces-Like Fungal Strains Confirms a Novel Fungal Genus in the Mucoromycota with divergent Burkholderia-like Endosymbiotic Bacteria.</title>
        <authorList>
            <person name="Stajich J.E."/>
            <person name="Macias A.M."/>
            <person name="Carter-House D."/>
            <person name="Lovett B."/>
            <person name="Kasson L.R."/>
            <person name="Berry K."/>
            <person name="Grigoriev I."/>
            <person name="Chang Y."/>
            <person name="Spatafora J."/>
            <person name="Kasson M.T."/>
        </authorList>
    </citation>
    <scope>NUCLEOTIDE SEQUENCE</scope>
    <source>
        <strain evidence="3">NRRL A-21654</strain>
    </source>
</reference>
<gene>
    <name evidence="3" type="ORF">EC973_003601</name>
</gene>
<accession>A0A8H7BT02</accession>
<keyword evidence="4" id="KW-1185">Reference proteome</keyword>
<feature type="compositionally biased region" description="Low complexity" evidence="1">
    <location>
        <begin position="253"/>
        <end position="267"/>
    </location>
</feature>
<dbReference type="InterPro" id="IPR057227">
    <property type="entry name" value="DUF7905"/>
</dbReference>
<comment type="caution">
    <text evidence="3">The sequence shown here is derived from an EMBL/GenBank/DDBJ whole genome shotgun (WGS) entry which is preliminary data.</text>
</comment>
<feature type="compositionally biased region" description="Polar residues" evidence="1">
    <location>
        <begin position="1"/>
        <end position="29"/>
    </location>
</feature>
<feature type="region of interest" description="Disordered" evidence="1">
    <location>
        <begin position="230"/>
        <end position="283"/>
    </location>
</feature>
<sequence length="696" mass="78888">MSAEQESPSGSSTLSRASSQRELSSTEITRISGRPLDLDDDGEKKHKTTYFNSTESEGDDSEPEDYHVTFTFAKNISNPKEVITGHPTANTTQSSDYLRVIGMETGTECSLIDRDVHIIGTNQEDVQEALQRFQVIQSVYKRRRRPTNVIPCIHYPTESPPYGLYFCDLDRYARKAYVDLPGNLIRPLYVLLPVFKDAKGVYAKPKDLVDAQVPCVMPVTMMPAPQWVSHQQRQAAENQRALNKAMQNVSIRQQQQQASPQKAQPSSVMVTTPHPSGPQRDNEMPLWGENRGFVNNFALPSGNFSPAPPTSPLPTQQAHLPEDDFPSLSAAPPRPTIAPVPPQKGRRVLRLTPQKANSAARSPSTPSSQSLLQMYGWSALASINVPFSIRAREYNLGNIKSALTDGLEGVRGYRGEIRLGAKFGKVLWCDLPSDVQKRIWEFSDIKDIVMKEHGAKPKFNDVTTTSAEIIKRIEDILPKYFGRTSFFEIHAQARNQPMLPYKPVILYMNEGIVDLQKVVLKKDVVTEIDWVSLDRKYDFQMSLTAKELGRIDVKPYTSFIKKVSICPTTRQMTYENVPDFLEVSYILHKQVTRYKIHFPFVVEITRVERVPLQPQRTMGHLSEKIMGMTGKGQVWYDCELFYTLHDEPFKANRELPIGKLADWTVDQILNGTPEETHLVKFIKAMLILIEKFEKLF</sequence>
<organism evidence="3 4">
    <name type="scientific">Apophysomyces ossiformis</name>
    <dbReference type="NCBI Taxonomy" id="679940"/>
    <lineage>
        <taxon>Eukaryota</taxon>
        <taxon>Fungi</taxon>
        <taxon>Fungi incertae sedis</taxon>
        <taxon>Mucoromycota</taxon>
        <taxon>Mucoromycotina</taxon>
        <taxon>Mucoromycetes</taxon>
        <taxon>Mucorales</taxon>
        <taxon>Mucorineae</taxon>
        <taxon>Mucoraceae</taxon>
        <taxon>Apophysomyces</taxon>
    </lineage>
</organism>
<name>A0A8H7BT02_9FUNG</name>
<proteinExistence type="predicted"/>
<evidence type="ECO:0000313" key="4">
    <source>
        <dbReference type="Proteomes" id="UP000605846"/>
    </source>
</evidence>
<dbReference type="Pfam" id="PF25482">
    <property type="entry name" value="DUF7905"/>
    <property type="match status" value="1"/>
</dbReference>
<feature type="region of interest" description="Disordered" evidence="1">
    <location>
        <begin position="1"/>
        <end position="65"/>
    </location>
</feature>
<feature type="domain" description="DUF7905" evidence="2">
    <location>
        <begin position="391"/>
        <end position="670"/>
    </location>
</feature>
<dbReference type="AlphaFoldDB" id="A0A8H7BT02"/>
<feature type="compositionally biased region" description="Polar residues" evidence="1">
    <location>
        <begin position="230"/>
        <end position="252"/>
    </location>
</feature>
<evidence type="ECO:0000256" key="1">
    <source>
        <dbReference type="SAM" id="MobiDB-lite"/>
    </source>
</evidence>
<dbReference type="EMBL" id="JABAYA010000021">
    <property type="protein sequence ID" value="KAF7729867.1"/>
    <property type="molecule type" value="Genomic_DNA"/>
</dbReference>
<dbReference type="OrthoDB" id="10265971at2759"/>
<protein>
    <recommendedName>
        <fullName evidence="2">DUF7905 domain-containing protein</fullName>
    </recommendedName>
</protein>
<dbReference type="Proteomes" id="UP000605846">
    <property type="component" value="Unassembled WGS sequence"/>
</dbReference>
<evidence type="ECO:0000259" key="2">
    <source>
        <dbReference type="Pfam" id="PF25482"/>
    </source>
</evidence>
<evidence type="ECO:0000313" key="3">
    <source>
        <dbReference type="EMBL" id="KAF7729867.1"/>
    </source>
</evidence>
<feature type="region of interest" description="Disordered" evidence="1">
    <location>
        <begin position="300"/>
        <end position="325"/>
    </location>
</feature>